<keyword evidence="1" id="KW-0813">Transport</keyword>
<name>A0A6V7F2C7_9XANT</name>
<keyword evidence="3 5" id="KW-0067">ATP-binding</keyword>
<evidence type="ECO:0000256" key="1">
    <source>
        <dbReference type="ARBA" id="ARBA00022448"/>
    </source>
</evidence>
<organism evidence="5">
    <name type="scientific">Xanthomonas hortorum pv. gardneri</name>
    <dbReference type="NCBI Taxonomy" id="2754056"/>
    <lineage>
        <taxon>Bacteria</taxon>
        <taxon>Pseudomonadati</taxon>
        <taxon>Pseudomonadota</taxon>
        <taxon>Gammaproteobacteria</taxon>
        <taxon>Lysobacterales</taxon>
        <taxon>Lysobacteraceae</taxon>
        <taxon>Xanthomonas</taxon>
    </lineage>
</organism>
<dbReference type="Gene3D" id="3.40.50.300">
    <property type="entry name" value="P-loop containing nucleotide triphosphate hydrolases"/>
    <property type="match status" value="1"/>
</dbReference>
<dbReference type="EMBL" id="LR828253">
    <property type="protein sequence ID" value="CAD0357600.1"/>
    <property type="molecule type" value="Genomic_DNA"/>
</dbReference>
<dbReference type="InterPro" id="IPR003593">
    <property type="entry name" value="AAA+_ATPase"/>
</dbReference>
<dbReference type="PANTHER" id="PTHR42939:SF1">
    <property type="entry name" value="ABC TRANSPORTER ATP-BINDING PROTEIN ALBC-RELATED"/>
    <property type="match status" value="1"/>
</dbReference>
<dbReference type="InterPro" id="IPR003439">
    <property type="entry name" value="ABC_transporter-like_ATP-bd"/>
</dbReference>
<dbReference type="InterPro" id="IPR051782">
    <property type="entry name" value="ABC_Transporter_VariousFunc"/>
</dbReference>
<evidence type="ECO:0000256" key="3">
    <source>
        <dbReference type="ARBA" id="ARBA00022840"/>
    </source>
</evidence>
<keyword evidence="2" id="KW-0547">Nucleotide-binding</keyword>
<dbReference type="GO" id="GO:0005524">
    <property type="term" value="F:ATP binding"/>
    <property type="evidence" value="ECO:0007669"/>
    <property type="project" value="UniProtKB-KW"/>
</dbReference>
<dbReference type="RefSeq" id="WP_006451948.1">
    <property type="nucleotide sequence ID" value="NZ_CP018728.1"/>
</dbReference>
<sequence>MGAMTMLPLSLTELTISYGRTKIFDELTHAFPTGCHVIAGPNGAGKSTLLGAVCGVIPYRGRISIAGHDLKRNFIDARRNLAFVPDAATFYPFVTGEEYARLVARAHGQGEAVGGARFTHLVHRLNVEPYLGTTFGEASLGTRKKFMHLAALLIERPLLVLDEPFNGLDQITADALVELIHDAARVGTVLMTCHQPAFVEATEATLWHIGQAPHDLLRPEAHARAFA</sequence>
<dbReference type="EMBL" id="LR828253">
    <property type="protein sequence ID" value="CAD0357594.1"/>
    <property type="molecule type" value="Genomic_DNA"/>
</dbReference>
<reference evidence="5" key="1">
    <citation type="submission" date="2020-07" db="EMBL/GenBank/DDBJ databases">
        <authorList>
            <person name="Pothier F. J."/>
        </authorList>
    </citation>
    <scope>NUCLEOTIDE SEQUENCE</scope>
    <source>
        <strain evidence="5">CFBP 8129</strain>
    </source>
</reference>
<evidence type="ECO:0000259" key="4">
    <source>
        <dbReference type="SMART" id="SM00382"/>
    </source>
</evidence>
<dbReference type="PANTHER" id="PTHR42939">
    <property type="entry name" value="ABC TRANSPORTER ATP-BINDING PROTEIN ALBC-RELATED"/>
    <property type="match status" value="1"/>
</dbReference>
<dbReference type="InterPro" id="IPR027417">
    <property type="entry name" value="P-loop_NTPase"/>
</dbReference>
<gene>
    <name evidence="5" type="ORF">CFBP8129_42190</name>
</gene>
<evidence type="ECO:0000313" key="5">
    <source>
        <dbReference type="EMBL" id="CAD0357600.1"/>
    </source>
</evidence>
<accession>A0A6V7F2C7</accession>
<dbReference type="SUPFAM" id="SSF52540">
    <property type="entry name" value="P-loop containing nucleoside triphosphate hydrolases"/>
    <property type="match status" value="1"/>
</dbReference>
<feature type="domain" description="AAA+ ATPase" evidence="4">
    <location>
        <begin position="32"/>
        <end position="213"/>
    </location>
</feature>
<dbReference type="SMART" id="SM00382">
    <property type="entry name" value="AAA"/>
    <property type="match status" value="1"/>
</dbReference>
<evidence type="ECO:0000256" key="2">
    <source>
        <dbReference type="ARBA" id="ARBA00022741"/>
    </source>
</evidence>
<protein>
    <submittedName>
        <fullName evidence="5">Multidrug efflux system ATP-binding protein</fullName>
    </submittedName>
</protein>
<dbReference type="Pfam" id="PF00005">
    <property type="entry name" value="ABC_tran"/>
    <property type="match status" value="1"/>
</dbReference>
<dbReference type="AlphaFoldDB" id="A0A6V7F2C7"/>
<dbReference type="GO" id="GO:0016887">
    <property type="term" value="F:ATP hydrolysis activity"/>
    <property type="evidence" value="ECO:0007669"/>
    <property type="project" value="InterPro"/>
</dbReference>
<proteinExistence type="predicted"/>